<name>A0A5S4FN12_9ACTN</name>
<dbReference type="OrthoDB" id="3930934at2"/>
<dbReference type="AlphaFoldDB" id="A0A5S4FN12"/>
<accession>A0A5S4FN12</accession>
<dbReference type="Proteomes" id="UP000306628">
    <property type="component" value="Unassembled WGS sequence"/>
</dbReference>
<evidence type="ECO:0000313" key="1">
    <source>
        <dbReference type="EMBL" id="TMR21601.1"/>
    </source>
</evidence>
<sequence length="267" mass="27547">MQISDPIRKPFLRPMYVGVAATSLECMIKTMVGTAVLGMLLSLAVPAAGTTAPPEAVAWTPCPEDPAVECGTVSVPIDWTERDGDAVQVALARRKATRPEDRIGSLVINPGGPGGSGVDAVLSGGQFSTELTSRFDIVGFDPRGVGRSHPVVCSSELLSAVPSSLGSQANFDRWLDYNRRPPQTPPPWARPLALVGSPGEPVSVGPRSQTSWSCEGPQPLRLPQGSIDIGGTGCASQRVGLGCGGGEEFLDEGACVFGGALGAEGLA</sequence>
<comment type="caution">
    <text evidence="1">The sequence shown here is derived from an EMBL/GenBank/DDBJ whole genome shotgun (WGS) entry which is preliminary data.</text>
</comment>
<dbReference type="GO" id="GO:0016787">
    <property type="term" value="F:hydrolase activity"/>
    <property type="evidence" value="ECO:0007669"/>
    <property type="project" value="UniProtKB-KW"/>
</dbReference>
<reference evidence="1 2" key="1">
    <citation type="submission" date="2019-05" db="EMBL/GenBank/DDBJ databases">
        <title>Draft genome sequence of Nonomuraea zeae DSM 100528.</title>
        <authorList>
            <person name="Saricaoglu S."/>
            <person name="Isik K."/>
        </authorList>
    </citation>
    <scope>NUCLEOTIDE SEQUENCE [LARGE SCALE GENOMIC DNA]</scope>
    <source>
        <strain evidence="1 2">DSM 100528</strain>
    </source>
</reference>
<proteinExistence type="predicted"/>
<protein>
    <submittedName>
        <fullName evidence="1">Alpha/beta hydrolase</fullName>
    </submittedName>
</protein>
<keyword evidence="2" id="KW-1185">Reference proteome</keyword>
<organism evidence="1 2">
    <name type="scientific">Nonomuraea zeae</name>
    <dbReference type="NCBI Taxonomy" id="1642303"/>
    <lineage>
        <taxon>Bacteria</taxon>
        <taxon>Bacillati</taxon>
        <taxon>Actinomycetota</taxon>
        <taxon>Actinomycetes</taxon>
        <taxon>Streptosporangiales</taxon>
        <taxon>Streptosporangiaceae</taxon>
        <taxon>Nonomuraea</taxon>
    </lineage>
</organism>
<dbReference type="InterPro" id="IPR029058">
    <property type="entry name" value="AB_hydrolase_fold"/>
</dbReference>
<evidence type="ECO:0000313" key="2">
    <source>
        <dbReference type="Proteomes" id="UP000306628"/>
    </source>
</evidence>
<gene>
    <name evidence="1" type="ORF">ETD85_50620</name>
</gene>
<keyword evidence="1" id="KW-0378">Hydrolase</keyword>
<dbReference type="SUPFAM" id="SSF53474">
    <property type="entry name" value="alpha/beta-Hydrolases"/>
    <property type="match status" value="1"/>
</dbReference>
<dbReference type="EMBL" id="VCKX01000292">
    <property type="protein sequence ID" value="TMR21601.1"/>
    <property type="molecule type" value="Genomic_DNA"/>
</dbReference>